<dbReference type="Proteomes" id="UP000799779">
    <property type="component" value="Unassembled WGS sequence"/>
</dbReference>
<keyword evidence="2" id="KW-1185">Reference proteome</keyword>
<organism evidence="1 2">
    <name type="scientific">Amniculicola lignicola CBS 123094</name>
    <dbReference type="NCBI Taxonomy" id="1392246"/>
    <lineage>
        <taxon>Eukaryota</taxon>
        <taxon>Fungi</taxon>
        <taxon>Dikarya</taxon>
        <taxon>Ascomycota</taxon>
        <taxon>Pezizomycotina</taxon>
        <taxon>Dothideomycetes</taxon>
        <taxon>Pleosporomycetidae</taxon>
        <taxon>Pleosporales</taxon>
        <taxon>Amniculicolaceae</taxon>
        <taxon>Amniculicola</taxon>
    </lineage>
</organism>
<proteinExistence type="predicted"/>
<evidence type="ECO:0000313" key="2">
    <source>
        <dbReference type="Proteomes" id="UP000799779"/>
    </source>
</evidence>
<protein>
    <submittedName>
        <fullName evidence="1">Uncharacterized protein</fullName>
    </submittedName>
</protein>
<evidence type="ECO:0000313" key="1">
    <source>
        <dbReference type="EMBL" id="KAF2001811.1"/>
    </source>
</evidence>
<name>A0A6A5WNQ1_9PLEO</name>
<reference evidence="1" key="1">
    <citation type="journal article" date="2020" name="Stud. Mycol.">
        <title>101 Dothideomycetes genomes: a test case for predicting lifestyles and emergence of pathogens.</title>
        <authorList>
            <person name="Haridas S."/>
            <person name="Albert R."/>
            <person name="Binder M."/>
            <person name="Bloem J."/>
            <person name="Labutti K."/>
            <person name="Salamov A."/>
            <person name="Andreopoulos B."/>
            <person name="Baker S."/>
            <person name="Barry K."/>
            <person name="Bills G."/>
            <person name="Bluhm B."/>
            <person name="Cannon C."/>
            <person name="Castanera R."/>
            <person name="Culley D."/>
            <person name="Daum C."/>
            <person name="Ezra D."/>
            <person name="Gonzalez J."/>
            <person name="Henrissat B."/>
            <person name="Kuo A."/>
            <person name="Liang C."/>
            <person name="Lipzen A."/>
            <person name="Lutzoni F."/>
            <person name="Magnuson J."/>
            <person name="Mondo S."/>
            <person name="Nolan M."/>
            <person name="Ohm R."/>
            <person name="Pangilinan J."/>
            <person name="Park H.-J."/>
            <person name="Ramirez L."/>
            <person name="Alfaro M."/>
            <person name="Sun H."/>
            <person name="Tritt A."/>
            <person name="Yoshinaga Y."/>
            <person name="Zwiers L.-H."/>
            <person name="Turgeon B."/>
            <person name="Goodwin S."/>
            <person name="Spatafora J."/>
            <person name="Crous P."/>
            <person name="Grigoriev I."/>
        </authorList>
    </citation>
    <scope>NUCLEOTIDE SEQUENCE</scope>
    <source>
        <strain evidence="1">CBS 123094</strain>
    </source>
</reference>
<gene>
    <name evidence="1" type="ORF">P154DRAFT_521558</name>
</gene>
<dbReference type="AlphaFoldDB" id="A0A6A5WNQ1"/>
<accession>A0A6A5WNQ1</accession>
<sequence length="94" mass="10436">MLAAQQNAHLKKRAPAGSHAACTVTPSCAAGWECAWEGLRSGRRAHICTVNRELCVQLPWRSHFRLQAWQFFLSREDVQSAVCQTAAYPRAPTA</sequence>
<dbReference type="EMBL" id="ML977581">
    <property type="protein sequence ID" value="KAF2001811.1"/>
    <property type="molecule type" value="Genomic_DNA"/>
</dbReference>